<dbReference type="Proteomes" id="UP000821853">
    <property type="component" value="Chromosome 3"/>
</dbReference>
<accession>A0A9J6GBG6</accession>
<evidence type="ECO:0000313" key="2">
    <source>
        <dbReference type="EMBL" id="KAH9371756.1"/>
    </source>
</evidence>
<dbReference type="VEuPathDB" id="VectorBase:HLOH_044018"/>
<proteinExistence type="predicted"/>
<sequence length="224" mass="25253">MKVRKAVQFDQSTYKLEGFVDYREDNAQEPADHALVFMFVLLLANWLQPIGSFATKRAAPGEVLGQLVTESVIELPKHNATVIAVVSDGVGNKSMCPQLGISGRGKNATDKVPHPCIPEQHLHFLCDASHVVKCIRNHLHKYNTAQVSNTDITKSTFPLNISHSLVFQAGDFEIKYDHYQILREQEEGRQLRVVPKLTHAHIEPDTFRKMNVRQATEVVMTKSR</sequence>
<gene>
    <name evidence="2" type="ORF">HPB48_021027</name>
</gene>
<dbReference type="AlphaFoldDB" id="A0A9J6GBG6"/>
<protein>
    <recommendedName>
        <fullName evidence="1">Transposable element P transposase-like RNase H domain-containing protein</fullName>
    </recommendedName>
</protein>
<dbReference type="EMBL" id="JABSTR010000005">
    <property type="protein sequence ID" value="KAH9371756.1"/>
    <property type="molecule type" value="Genomic_DNA"/>
</dbReference>
<dbReference type="InterPro" id="IPR048365">
    <property type="entry name" value="TNP-like_RNaseH_N"/>
</dbReference>
<evidence type="ECO:0000313" key="3">
    <source>
        <dbReference type="Proteomes" id="UP000821853"/>
    </source>
</evidence>
<reference evidence="2 3" key="1">
    <citation type="journal article" date="2020" name="Cell">
        <title>Large-Scale Comparative Analyses of Tick Genomes Elucidate Their Genetic Diversity and Vector Capacities.</title>
        <authorList>
            <consortium name="Tick Genome and Microbiome Consortium (TIGMIC)"/>
            <person name="Jia N."/>
            <person name="Wang J."/>
            <person name="Shi W."/>
            <person name="Du L."/>
            <person name="Sun Y."/>
            <person name="Zhan W."/>
            <person name="Jiang J.F."/>
            <person name="Wang Q."/>
            <person name="Zhang B."/>
            <person name="Ji P."/>
            <person name="Bell-Sakyi L."/>
            <person name="Cui X.M."/>
            <person name="Yuan T.T."/>
            <person name="Jiang B.G."/>
            <person name="Yang W.F."/>
            <person name="Lam T.T."/>
            <person name="Chang Q.C."/>
            <person name="Ding S.J."/>
            <person name="Wang X.J."/>
            <person name="Zhu J.G."/>
            <person name="Ruan X.D."/>
            <person name="Zhao L."/>
            <person name="Wei J.T."/>
            <person name="Ye R.Z."/>
            <person name="Que T.C."/>
            <person name="Du C.H."/>
            <person name="Zhou Y.H."/>
            <person name="Cheng J.X."/>
            <person name="Dai P.F."/>
            <person name="Guo W.B."/>
            <person name="Han X.H."/>
            <person name="Huang E.J."/>
            <person name="Li L.F."/>
            <person name="Wei W."/>
            <person name="Gao Y.C."/>
            <person name="Liu J.Z."/>
            <person name="Shao H.Z."/>
            <person name="Wang X."/>
            <person name="Wang C.C."/>
            <person name="Yang T.C."/>
            <person name="Huo Q.B."/>
            <person name="Li W."/>
            <person name="Chen H.Y."/>
            <person name="Chen S.E."/>
            <person name="Zhou L.G."/>
            <person name="Ni X.B."/>
            <person name="Tian J.H."/>
            <person name="Sheng Y."/>
            <person name="Liu T."/>
            <person name="Pan Y.S."/>
            <person name="Xia L.Y."/>
            <person name="Li J."/>
            <person name="Zhao F."/>
            <person name="Cao W.C."/>
        </authorList>
    </citation>
    <scope>NUCLEOTIDE SEQUENCE [LARGE SCALE GENOMIC DNA]</scope>
    <source>
        <strain evidence="2">HaeL-2018</strain>
    </source>
</reference>
<organism evidence="2 3">
    <name type="scientific">Haemaphysalis longicornis</name>
    <name type="common">Bush tick</name>
    <dbReference type="NCBI Taxonomy" id="44386"/>
    <lineage>
        <taxon>Eukaryota</taxon>
        <taxon>Metazoa</taxon>
        <taxon>Ecdysozoa</taxon>
        <taxon>Arthropoda</taxon>
        <taxon>Chelicerata</taxon>
        <taxon>Arachnida</taxon>
        <taxon>Acari</taxon>
        <taxon>Parasitiformes</taxon>
        <taxon>Ixodida</taxon>
        <taxon>Ixodoidea</taxon>
        <taxon>Ixodidae</taxon>
        <taxon>Haemaphysalinae</taxon>
        <taxon>Haemaphysalis</taxon>
    </lineage>
</organism>
<comment type="caution">
    <text evidence="2">The sequence shown here is derived from an EMBL/GenBank/DDBJ whole genome shotgun (WGS) entry which is preliminary data.</text>
</comment>
<dbReference type="OrthoDB" id="6627680at2759"/>
<dbReference type="Pfam" id="PF21787">
    <property type="entry name" value="TNP-like_RNaseH_N"/>
    <property type="match status" value="1"/>
</dbReference>
<evidence type="ECO:0000259" key="1">
    <source>
        <dbReference type="Pfam" id="PF21787"/>
    </source>
</evidence>
<keyword evidence="3" id="KW-1185">Reference proteome</keyword>
<feature type="domain" description="Transposable element P transposase-like RNase H" evidence="1">
    <location>
        <begin position="1"/>
        <end position="100"/>
    </location>
</feature>
<name>A0A9J6GBG6_HAELO</name>